<feature type="transmembrane region" description="Helical" evidence="6">
    <location>
        <begin position="40"/>
        <end position="57"/>
    </location>
</feature>
<comment type="similarity">
    <text evidence="2">Belongs to the drug/metabolite transporter (DMT) superfamily. 10 TMS drug/metabolite exporter (DME) (TC 2.A.7.3) family.</text>
</comment>
<protein>
    <submittedName>
        <fullName evidence="8">DMT family transporter</fullName>
    </submittedName>
</protein>
<feature type="transmembrane region" description="Helical" evidence="6">
    <location>
        <begin position="69"/>
        <end position="90"/>
    </location>
</feature>
<feature type="domain" description="EamA" evidence="7">
    <location>
        <begin position="13"/>
        <end position="140"/>
    </location>
</feature>
<evidence type="ECO:0000256" key="4">
    <source>
        <dbReference type="ARBA" id="ARBA00022989"/>
    </source>
</evidence>
<feature type="transmembrane region" description="Helical" evidence="6">
    <location>
        <begin position="185"/>
        <end position="207"/>
    </location>
</feature>
<dbReference type="Proteomes" id="UP001220395">
    <property type="component" value="Chromosome"/>
</dbReference>
<feature type="domain" description="EamA" evidence="7">
    <location>
        <begin position="155"/>
        <end position="283"/>
    </location>
</feature>
<evidence type="ECO:0000256" key="6">
    <source>
        <dbReference type="SAM" id="Phobius"/>
    </source>
</evidence>
<keyword evidence="9" id="KW-1185">Reference proteome</keyword>
<dbReference type="InterPro" id="IPR037185">
    <property type="entry name" value="EmrE-like"/>
</dbReference>
<feature type="transmembrane region" description="Helical" evidence="6">
    <location>
        <begin position="125"/>
        <end position="143"/>
    </location>
</feature>
<keyword evidence="4 6" id="KW-1133">Transmembrane helix</keyword>
<dbReference type="SUPFAM" id="SSF103481">
    <property type="entry name" value="Multidrug resistance efflux transporter EmrE"/>
    <property type="match status" value="2"/>
</dbReference>
<dbReference type="Pfam" id="PF00892">
    <property type="entry name" value="EamA"/>
    <property type="match status" value="2"/>
</dbReference>
<evidence type="ECO:0000259" key="7">
    <source>
        <dbReference type="Pfam" id="PF00892"/>
    </source>
</evidence>
<evidence type="ECO:0000313" key="8">
    <source>
        <dbReference type="EMBL" id="WCT75455.1"/>
    </source>
</evidence>
<evidence type="ECO:0000313" key="9">
    <source>
        <dbReference type="Proteomes" id="UP001220395"/>
    </source>
</evidence>
<dbReference type="Gene3D" id="1.10.3730.20">
    <property type="match status" value="1"/>
</dbReference>
<dbReference type="EMBL" id="CP117411">
    <property type="protein sequence ID" value="WCT75455.1"/>
    <property type="molecule type" value="Genomic_DNA"/>
</dbReference>
<evidence type="ECO:0000256" key="3">
    <source>
        <dbReference type="ARBA" id="ARBA00022692"/>
    </source>
</evidence>
<feature type="transmembrane region" description="Helical" evidence="6">
    <location>
        <begin position="155"/>
        <end position="173"/>
    </location>
</feature>
<accession>A0ABY7TQD8</accession>
<name>A0ABY7TQD8_9SPHN</name>
<dbReference type="PANTHER" id="PTHR22911:SF6">
    <property type="entry name" value="SOLUTE CARRIER FAMILY 35 MEMBER G1"/>
    <property type="match status" value="1"/>
</dbReference>
<dbReference type="InterPro" id="IPR000620">
    <property type="entry name" value="EamA_dom"/>
</dbReference>
<sequence>MPKPASLPTAFGVALLGIALFSAMDAVVKGSSFAIGVYNTLLWRSVAGVVLAGALHFGRRPRWPGPAALRVHVARGSITTIMAFLFFWGLVRVPMAQAVALTFIAPLLSLALAAVLLGEHVGRRAILASLVAFAGVLVIAIGGTRGTSEPQAWEGTLAIIGSALCYAYNIVLMRRQALQADPREVAFFSHLVLTILFGLAAPWLAIVPAPAQWSPILLAALLATGSLLLLSWAYARAPASRLSASEYSGFLWASLFGWLVFGETVGLATMAGAVLIVIGCVLAARAAQAPPEAAEL</sequence>
<gene>
    <name evidence="8" type="ORF">PQ455_11965</name>
</gene>
<reference evidence="8 9" key="1">
    <citation type="submission" date="2023-02" db="EMBL/GenBank/DDBJ databases">
        <title>Genome sequence of Sphingomonas naphthae.</title>
        <authorList>
            <person name="Kim S."/>
            <person name="Heo J."/>
            <person name="Kwon S.-W."/>
        </authorList>
    </citation>
    <scope>NUCLEOTIDE SEQUENCE [LARGE SCALE GENOMIC DNA]</scope>
    <source>
        <strain evidence="8 9">KACC 18716</strain>
    </source>
</reference>
<feature type="transmembrane region" description="Helical" evidence="6">
    <location>
        <begin position="213"/>
        <end position="235"/>
    </location>
</feature>
<evidence type="ECO:0000256" key="1">
    <source>
        <dbReference type="ARBA" id="ARBA00004141"/>
    </source>
</evidence>
<proteinExistence type="inferred from homology"/>
<dbReference type="PANTHER" id="PTHR22911">
    <property type="entry name" value="ACYL-MALONYL CONDENSING ENZYME-RELATED"/>
    <property type="match status" value="1"/>
</dbReference>
<keyword evidence="3 6" id="KW-0812">Transmembrane</keyword>
<evidence type="ECO:0000256" key="2">
    <source>
        <dbReference type="ARBA" id="ARBA00009853"/>
    </source>
</evidence>
<organism evidence="8 9">
    <name type="scientific">Sphingomonas naphthae</name>
    <dbReference type="NCBI Taxonomy" id="1813468"/>
    <lineage>
        <taxon>Bacteria</taxon>
        <taxon>Pseudomonadati</taxon>
        <taxon>Pseudomonadota</taxon>
        <taxon>Alphaproteobacteria</taxon>
        <taxon>Sphingomonadales</taxon>
        <taxon>Sphingomonadaceae</taxon>
        <taxon>Sphingomonas</taxon>
    </lineage>
</organism>
<keyword evidence="5 6" id="KW-0472">Membrane</keyword>
<feature type="transmembrane region" description="Helical" evidence="6">
    <location>
        <begin position="96"/>
        <end position="118"/>
    </location>
</feature>
<evidence type="ECO:0000256" key="5">
    <source>
        <dbReference type="ARBA" id="ARBA00023136"/>
    </source>
</evidence>
<comment type="subcellular location">
    <subcellularLocation>
        <location evidence="1">Membrane</location>
        <topology evidence="1">Multi-pass membrane protein</topology>
    </subcellularLocation>
</comment>